<dbReference type="STRING" id="34002.SAMN04489859_100556"/>
<dbReference type="AlphaFoldDB" id="A0A1H8FXQ6"/>
<feature type="chain" id="PRO_5011502949" evidence="1">
    <location>
        <begin position="23"/>
        <end position="148"/>
    </location>
</feature>
<evidence type="ECO:0000313" key="3">
    <source>
        <dbReference type="Proteomes" id="UP000199054"/>
    </source>
</evidence>
<reference evidence="2 3" key="1">
    <citation type="submission" date="2016-10" db="EMBL/GenBank/DDBJ databases">
        <authorList>
            <person name="de Groot N.N."/>
        </authorList>
    </citation>
    <scope>NUCLEOTIDE SEQUENCE [LARGE SCALE GENOMIC DNA]</scope>
    <source>
        <strain evidence="2 3">DSM 8512</strain>
    </source>
</reference>
<accession>A0A1H8FXQ6</accession>
<name>A0A1H8FXQ6_9RHOB</name>
<feature type="signal peptide" evidence="1">
    <location>
        <begin position="1"/>
        <end position="22"/>
    </location>
</feature>
<dbReference type="RefSeq" id="WP_090610825.1">
    <property type="nucleotide sequence ID" value="NZ_CP067125.1"/>
</dbReference>
<dbReference type="EMBL" id="FODE01000005">
    <property type="protein sequence ID" value="SEN36315.1"/>
    <property type="molecule type" value="Genomic_DNA"/>
</dbReference>
<protein>
    <submittedName>
        <fullName evidence="2">Uncharacterized protein</fullName>
    </submittedName>
</protein>
<dbReference type="OrthoDB" id="9256085at2"/>
<evidence type="ECO:0000313" key="2">
    <source>
        <dbReference type="EMBL" id="SEN36315.1"/>
    </source>
</evidence>
<dbReference type="Proteomes" id="UP000199054">
    <property type="component" value="Unassembled WGS sequence"/>
</dbReference>
<keyword evidence="3" id="KW-1185">Reference proteome</keyword>
<evidence type="ECO:0000256" key="1">
    <source>
        <dbReference type="SAM" id="SignalP"/>
    </source>
</evidence>
<proteinExistence type="predicted"/>
<keyword evidence="1" id="KW-0732">Signal</keyword>
<organism evidence="2 3">
    <name type="scientific">Paracoccus alcaliphilus</name>
    <dbReference type="NCBI Taxonomy" id="34002"/>
    <lineage>
        <taxon>Bacteria</taxon>
        <taxon>Pseudomonadati</taxon>
        <taxon>Pseudomonadota</taxon>
        <taxon>Alphaproteobacteria</taxon>
        <taxon>Rhodobacterales</taxon>
        <taxon>Paracoccaceae</taxon>
        <taxon>Paracoccus</taxon>
    </lineage>
</organism>
<sequence>MGATIHRAAFLIAGIVALSAIAAPSLARTPLIGVSCGGGFYVRAPTGGIYWVHNDPPVRDPVLDGSRQLMALAQCGSGVVSVTGDADRHGPSRVFHSSDCRNIGAATGATSLIHEGPDAVTGLDIDAGGLTIRLASGATVHSAICLGG</sequence>
<gene>
    <name evidence="2" type="ORF">SAMN04489859_100556</name>
</gene>